<evidence type="ECO:0000256" key="1">
    <source>
        <dbReference type="SAM" id="SignalP"/>
    </source>
</evidence>
<evidence type="ECO:0000313" key="2">
    <source>
        <dbReference type="EMBL" id="PXA04592.1"/>
    </source>
</evidence>
<proteinExistence type="predicted"/>
<dbReference type="InParanoid" id="A0A317ZHZ1"/>
<keyword evidence="1" id="KW-0732">Signal</keyword>
<keyword evidence="3" id="KW-1185">Reference proteome</keyword>
<evidence type="ECO:0000313" key="3">
    <source>
        <dbReference type="Proteomes" id="UP000247099"/>
    </source>
</evidence>
<dbReference type="RefSeq" id="WP_110130399.1">
    <property type="nucleotide sequence ID" value="NZ_QHJQ01000003.1"/>
</dbReference>
<dbReference type="EMBL" id="QHJQ01000003">
    <property type="protein sequence ID" value="PXA04592.1"/>
    <property type="molecule type" value="Genomic_DNA"/>
</dbReference>
<dbReference type="Proteomes" id="UP000247099">
    <property type="component" value="Unassembled WGS sequence"/>
</dbReference>
<reference evidence="2 3" key="1">
    <citation type="submission" date="2018-05" db="EMBL/GenBank/DDBJ databases">
        <title>Coraliomargarita sinensis sp. nov., isolated from a marine solar saltern.</title>
        <authorList>
            <person name="Zhou L.Y."/>
        </authorList>
    </citation>
    <scope>NUCLEOTIDE SEQUENCE [LARGE SCALE GENOMIC DNA]</scope>
    <source>
        <strain evidence="2 3">WN38</strain>
    </source>
</reference>
<sequence length="277" mass="31016">MILRQMLRLFVRRKQLGLLTGLAVSLFLLPACSEEATESHYPYDEELSTVAGVSIVKVESSHAHGYSSNSQKLDAHGIDLLTALCVATEVLDPIILKKDLPQGEFNVVARVKSEGRDELPRRLCRAFSEAFACRVTRRMIEVDATVVSCPDREALSLEWGTENKGIVRNEELPDLLWRTRFSADLDTIIKFANYTSRTLAKSNDLPDRKALLSQVFVNETGIEDIVRLSLVRDSGDPGRIKASLRDLGFTVTEARRRVPAIVVEPEVEGKEWSYLSD</sequence>
<feature type="signal peptide" evidence="1">
    <location>
        <begin position="1"/>
        <end position="33"/>
    </location>
</feature>
<gene>
    <name evidence="2" type="ORF">DDZ13_05300</name>
</gene>
<organism evidence="2 3">
    <name type="scientific">Coraliomargarita sinensis</name>
    <dbReference type="NCBI Taxonomy" id="2174842"/>
    <lineage>
        <taxon>Bacteria</taxon>
        <taxon>Pseudomonadati</taxon>
        <taxon>Verrucomicrobiota</taxon>
        <taxon>Opitutia</taxon>
        <taxon>Puniceicoccales</taxon>
        <taxon>Coraliomargaritaceae</taxon>
        <taxon>Coraliomargarita</taxon>
    </lineage>
</organism>
<comment type="caution">
    <text evidence="2">The sequence shown here is derived from an EMBL/GenBank/DDBJ whole genome shotgun (WGS) entry which is preliminary data.</text>
</comment>
<protein>
    <recommendedName>
        <fullName evidence="4">POTRA domain-containing protein</fullName>
    </recommendedName>
</protein>
<dbReference type="AlphaFoldDB" id="A0A317ZHZ1"/>
<feature type="chain" id="PRO_5016297640" description="POTRA domain-containing protein" evidence="1">
    <location>
        <begin position="34"/>
        <end position="277"/>
    </location>
</feature>
<accession>A0A317ZHZ1</accession>
<evidence type="ECO:0008006" key="4">
    <source>
        <dbReference type="Google" id="ProtNLM"/>
    </source>
</evidence>
<name>A0A317ZHZ1_9BACT</name>